<dbReference type="EMBL" id="AEJB01000209">
    <property type="protein sequence ID" value="ELP68479.1"/>
    <property type="molecule type" value="Genomic_DNA"/>
</dbReference>
<organism evidence="1 2">
    <name type="scientific">Streptomyces turgidiscabies (strain Car8)</name>
    <dbReference type="NCBI Taxonomy" id="698760"/>
    <lineage>
        <taxon>Bacteria</taxon>
        <taxon>Bacillati</taxon>
        <taxon>Actinomycetota</taxon>
        <taxon>Actinomycetes</taxon>
        <taxon>Kitasatosporales</taxon>
        <taxon>Streptomycetaceae</taxon>
        <taxon>Streptomyces</taxon>
    </lineage>
</organism>
<accession>L7FBG5</accession>
<reference evidence="1 2" key="1">
    <citation type="journal article" date="2011" name="Plasmid">
        <title>Streptomyces turgidiscabies Car8 contains a modular pathogenicity island that shares virulence genes with other actinobacterial plant pathogens.</title>
        <authorList>
            <person name="Huguet-Tapia J.C."/>
            <person name="Badger J.H."/>
            <person name="Loria R."/>
            <person name="Pettis G.S."/>
        </authorList>
    </citation>
    <scope>NUCLEOTIDE SEQUENCE [LARGE SCALE GENOMIC DNA]</scope>
    <source>
        <strain evidence="1 2">Car8</strain>
    </source>
</reference>
<gene>
    <name evidence="1" type="ORF">STRTUCAR8_00109</name>
</gene>
<evidence type="ECO:0000313" key="1">
    <source>
        <dbReference type="EMBL" id="ELP68479.1"/>
    </source>
</evidence>
<comment type="caution">
    <text evidence="1">The sequence shown here is derived from an EMBL/GenBank/DDBJ whole genome shotgun (WGS) entry which is preliminary data.</text>
</comment>
<proteinExistence type="predicted"/>
<dbReference type="AlphaFoldDB" id="L7FBG5"/>
<name>L7FBG5_STRT8</name>
<evidence type="ECO:0000313" key="2">
    <source>
        <dbReference type="Proteomes" id="UP000010931"/>
    </source>
</evidence>
<dbReference type="PATRIC" id="fig|698760.3.peg.2817"/>
<dbReference type="Proteomes" id="UP000010931">
    <property type="component" value="Unassembled WGS sequence"/>
</dbReference>
<keyword evidence="2" id="KW-1185">Reference proteome</keyword>
<protein>
    <submittedName>
        <fullName evidence="1">Uncharacterized protein</fullName>
    </submittedName>
</protein>
<sequence length="48" mass="4944">MAGLPAAVRSGLLRAARPLVAFAHRVHSIGIALVGVAVRADAGVSRRR</sequence>